<dbReference type="GO" id="GO:0070402">
    <property type="term" value="F:NADPH binding"/>
    <property type="evidence" value="ECO:0007669"/>
    <property type="project" value="TreeGrafter"/>
</dbReference>
<dbReference type="InterPro" id="IPR011032">
    <property type="entry name" value="GroES-like_sf"/>
</dbReference>
<proteinExistence type="predicted"/>
<dbReference type="SMART" id="SM00829">
    <property type="entry name" value="PKS_ER"/>
    <property type="match status" value="1"/>
</dbReference>
<name>A0A3M2IT09_9CELL</name>
<dbReference type="PANTHER" id="PTHR48106">
    <property type="entry name" value="QUINONE OXIDOREDUCTASE PIG3-RELATED"/>
    <property type="match status" value="1"/>
</dbReference>
<accession>A0A3M2IT09</accession>
<evidence type="ECO:0000256" key="1">
    <source>
        <dbReference type="ARBA" id="ARBA00022857"/>
    </source>
</evidence>
<keyword evidence="1" id="KW-0521">NADP</keyword>
<evidence type="ECO:0000256" key="2">
    <source>
        <dbReference type="ARBA" id="ARBA00023002"/>
    </source>
</evidence>
<dbReference type="Proteomes" id="UP000269289">
    <property type="component" value="Unassembled WGS sequence"/>
</dbReference>
<dbReference type="EMBL" id="RFFI01000114">
    <property type="protein sequence ID" value="RMI05067.1"/>
    <property type="molecule type" value="Genomic_DNA"/>
</dbReference>
<evidence type="ECO:0000313" key="4">
    <source>
        <dbReference type="EMBL" id="RMI05067.1"/>
    </source>
</evidence>
<organism evidence="4 5">
    <name type="scientific">Cellulomonas triticagri</name>
    <dbReference type="NCBI Taxonomy" id="2483352"/>
    <lineage>
        <taxon>Bacteria</taxon>
        <taxon>Bacillati</taxon>
        <taxon>Actinomycetota</taxon>
        <taxon>Actinomycetes</taxon>
        <taxon>Micrococcales</taxon>
        <taxon>Cellulomonadaceae</taxon>
        <taxon>Cellulomonas</taxon>
    </lineage>
</organism>
<keyword evidence="2" id="KW-0560">Oxidoreductase</keyword>
<feature type="domain" description="Enoyl reductase (ER)" evidence="3">
    <location>
        <begin position="10"/>
        <end position="325"/>
    </location>
</feature>
<dbReference type="CDD" id="cd05276">
    <property type="entry name" value="p53_inducible_oxidoreductase"/>
    <property type="match status" value="1"/>
</dbReference>
<dbReference type="AlphaFoldDB" id="A0A3M2IT09"/>
<dbReference type="Pfam" id="PF08240">
    <property type="entry name" value="ADH_N"/>
    <property type="match status" value="1"/>
</dbReference>
<dbReference type="InterPro" id="IPR020843">
    <property type="entry name" value="ER"/>
</dbReference>
<dbReference type="Gene3D" id="3.40.50.720">
    <property type="entry name" value="NAD(P)-binding Rossmann-like Domain"/>
    <property type="match status" value="1"/>
</dbReference>
<dbReference type="SUPFAM" id="SSF51735">
    <property type="entry name" value="NAD(P)-binding Rossmann-fold domains"/>
    <property type="match status" value="1"/>
</dbReference>
<evidence type="ECO:0000313" key="5">
    <source>
        <dbReference type="Proteomes" id="UP000269289"/>
    </source>
</evidence>
<dbReference type="Pfam" id="PF00107">
    <property type="entry name" value="ADH_zinc_N"/>
    <property type="match status" value="1"/>
</dbReference>
<sequence length="327" mass="33168">MQVVQVKAAGGPDQLATAFLPDPVPGAGEVLVRVAAAGVNRADLLQREGRYPPPPGAPDWPGLEISGVVAGHGPDVDASAWPVGTRVAALVPGGGYASAATVPVGMLLPVPDHVDLVDAAGLPEAVLTAWSNVVQVGRLAAGEVLLVQGGSGGVGSVAVQLGAALGAHVVATAGGAERAERCRALGARTVVDHRTQDVVAAVREATDGHGADVVLDVLGAGGLATNLDLLATGGRLVVIGTQRGTRGELDLGLLMARRASVAGTTLRARPPAEKERLVADVLDRAWPLLDDGRLRPVVHARLPLDRAADAHRLLESGDVFGKVLLLP</sequence>
<dbReference type="InterPro" id="IPR013154">
    <property type="entry name" value="ADH-like_N"/>
</dbReference>
<dbReference type="InterPro" id="IPR013149">
    <property type="entry name" value="ADH-like_C"/>
</dbReference>
<keyword evidence="5" id="KW-1185">Reference proteome</keyword>
<dbReference type="RefSeq" id="WP_122150776.1">
    <property type="nucleotide sequence ID" value="NZ_RFFI01000114.1"/>
</dbReference>
<dbReference type="Gene3D" id="3.90.180.10">
    <property type="entry name" value="Medium-chain alcohol dehydrogenases, catalytic domain"/>
    <property type="match status" value="1"/>
</dbReference>
<protein>
    <submittedName>
        <fullName evidence="4">NAD(P)H-quinone oxidoreductase</fullName>
    </submittedName>
</protein>
<comment type="caution">
    <text evidence="4">The sequence shown here is derived from an EMBL/GenBank/DDBJ whole genome shotgun (WGS) entry which is preliminary data.</text>
</comment>
<reference evidence="4 5" key="1">
    <citation type="submission" date="2018-10" db="EMBL/GenBank/DDBJ databases">
        <title>Isolation, diversity and antifungal activity of actinobacteria from wheat.</title>
        <authorList>
            <person name="Han C."/>
        </authorList>
    </citation>
    <scope>NUCLEOTIDE SEQUENCE [LARGE SCALE GENOMIC DNA]</scope>
    <source>
        <strain evidence="4 5">NEAU-YY56</strain>
    </source>
</reference>
<dbReference type="OrthoDB" id="9780520at2"/>
<dbReference type="SUPFAM" id="SSF50129">
    <property type="entry name" value="GroES-like"/>
    <property type="match status" value="1"/>
</dbReference>
<dbReference type="NCBIfam" id="TIGR02824">
    <property type="entry name" value="quinone_pig3"/>
    <property type="match status" value="1"/>
</dbReference>
<gene>
    <name evidence="4" type="ORF">EBM89_16685</name>
</gene>
<dbReference type="InterPro" id="IPR014189">
    <property type="entry name" value="Quinone_OxRdtase_PIG3"/>
</dbReference>
<dbReference type="GO" id="GO:0016651">
    <property type="term" value="F:oxidoreductase activity, acting on NAD(P)H"/>
    <property type="evidence" value="ECO:0007669"/>
    <property type="project" value="TreeGrafter"/>
</dbReference>
<dbReference type="PANTHER" id="PTHR48106:SF8">
    <property type="entry name" value="OS02G0805600 PROTEIN"/>
    <property type="match status" value="1"/>
</dbReference>
<dbReference type="InterPro" id="IPR036291">
    <property type="entry name" value="NAD(P)-bd_dom_sf"/>
</dbReference>
<evidence type="ECO:0000259" key="3">
    <source>
        <dbReference type="SMART" id="SM00829"/>
    </source>
</evidence>